<evidence type="ECO:0000256" key="4">
    <source>
        <dbReference type="ARBA" id="ARBA00022989"/>
    </source>
</evidence>
<organism evidence="11 12">
    <name type="scientific">Dipteronia sinensis</name>
    <dbReference type="NCBI Taxonomy" id="43782"/>
    <lineage>
        <taxon>Eukaryota</taxon>
        <taxon>Viridiplantae</taxon>
        <taxon>Streptophyta</taxon>
        <taxon>Embryophyta</taxon>
        <taxon>Tracheophyta</taxon>
        <taxon>Spermatophyta</taxon>
        <taxon>Magnoliopsida</taxon>
        <taxon>eudicotyledons</taxon>
        <taxon>Gunneridae</taxon>
        <taxon>Pentapetalae</taxon>
        <taxon>rosids</taxon>
        <taxon>malvids</taxon>
        <taxon>Sapindales</taxon>
        <taxon>Sapindaceae</taxon>
        <taxon>Hippocastanoideae</taxon>
        <taxon>Acereae</taxon>
        <taxon>Dipteronia</taxon>
    </lineage>
</organism>
<feature type="domain" description="PGG" evidence="10">
    <location>
        <begin position="498"/>
        <end position="609"/>
    </location>
</feature>
<dbReference type="EMBL" id="JANJYJ010000009">
    <property type="protein sequence ID" value="KAK3190213.1"/>
    <property type="molecule type" value="Genomic_DNA"/>
</dbReference>
<dbReference type="GO" id="GO:0005886">
    <property type="term" value="C:plasma membrane"/>
    <property type="evidence" value="ECO:0007669"/>
    <property type="project" value="TreeGrafter"/>
</dbReference>
<keyword evidence="3" id="KW-0677">Repeat</keyword>
<comment type="caution">
    <text evidence="11">The sequence shown here is derived from an EMBL/GenBank/DDBJ whole genome shotgun (WGS) entry which is preliminary data.</text>
</comment>
<dbReference type="PANTHER" id="PTHR24186">
    <property type="entry name" value="PROTEIN PHOSPHATASE 1 REGULATORY SUBUNIT"/>
    <property type="match status" value="1"/>
</dbReference>
<evidence type="ECO:0000313" key="11">
    <source>
        <dbReference type="EMBL" id="KAK3190213.1"/>
    </source>
</evidence>
<dbReference type="InterPro" id="IPR036770">
    <property type="entry name" value="Ankyrin_rpt-contain_sf"/>
</dbReference>
<dbReference type="InterPro" id="IPR026961">
    <property type="entry name" value="PGG_dom"/>
</dbReference>
<feature type="region of interest" description="Disordered" evidence="8">
    <location>
        <begin position="1"/>
        <end position="28"/>
    </location>
</feature>
<reference evidence="11" key="1">
    <citation type="journal article" date="2023" name="Plant J.">
        <title>Genome sequences and population genomics provide insights into the demographic history, inbreeding, and mutation load of two 'living fossil' tree species of Dipteronia.</title>
        <authorList>
            <person name="Feng Y."/>
            <person name="Comes H.P."/>
            <person name="Chen J."/>
            <person name="Zhu S."/>
            <person name="Lu R."/>
            <person name="Zhang X."/>
            <person name="Li P."/>
            <person name="Qiu J."/>
            <person name="Olsen K.M."/>
            <person name="Qiu Y."/>
        </authorList>
    </citation>
    <scope>NUCLEOTIDE SEQUENCE</scope>
    <source>
        <strain evidence="11">NBL</strain>
    </source>
</reference>
<evidence type="ECO:0000313" key="12">
    <source>
        <dbReference type="Proteomes" id="UP001281410"/>
    </source>
</evidence>
<keyword evidence="4 9" id="KW-1133">Transmembrane helix</keyword>
<dbReference type="Pfam" id="PF00023">
    <property type="entry name" value="Ank"/>
    <property type="match status" value="1"/>
</dbReference>
<keyword evidence="12" id="KW-1185">Reference proteome</keyword>
<feature type="repeat" description="ANK" evidence="7">
    <location>
        <begin position="186"/>
        <end position="218"/>
    </location>
</feature>
<feature type="region of interest" description="Disordered" evidence="8">
    <location>
        <begin position="87"/>
        <end position="114"/>
    </location>
</feature>
<keyword evidence="2 9" id="KW-0812">Transmembrane</keyword>
<dbReference type="AlphaFoldDB" id="A0AAD9ZSY9"/>
<dbReference type="InterPro" id="IPR002110">
    <property type="entry name" value="Ankyrin_rpt"/>
</dbReference>
<sequence>MEETTIANTGAPSIKTEKTNAEEEPVPVASVSNNQETDFKLMDSLYPAAAGGDIKEFEQHAKQLDQILTPNGNTILHIYILSLPPETAKPNKSDQKITKPKKKSEDGSGTTHPPEAKFVTKILELCPNLLWKANNKGETLLHFAATYGHGDIVKELIEECKKPHNKDQEHGVEPTRLMLGKTNNEAKDTALHEAIRYNHIDVVNELIEADPDLPYEANGYGETPLYLAAERGYTEIVKKILGTCKSSPADHGPMNRTALHAAVIRKDKEMTTALLGEKANLINKEDEQGRFPLHYAAYLGYDDIVDVLLDKDPCTAYKADKEGKRALHLAAGNGKTSAVDKLISKCPSCCELIDNKGRNALHFALASENYETVKLVLKNPLLGNLVNQKDEKGNTPLLQLAASGSFIKPFIRHSRVDKLAFNCDNQNAADIILAKDLIVESQESFLDGLDMIKTNRCQRIIVPKEEISRERKVNRLSTLGLRKENVKAKDECDEIIDKIKEAEETHLVAATLIATVTFAAGFTLPGGYIGEDGPNGGAAILTRSAAFQAFVIFDTTAFVLSCFAVLIHLTMALNKDKTQLYKQFKNELNCTFYAMIAMVFAFVTGIYAVLYPDKNLAITACVIGCVFGMPFSLSTPAEMLSNMLKKKRPQRNFYYE</sequence>
<evidence type="ECO:0000256" key="1">
    <source>
        <dbReference type="ARBA" id="ARBA00004141"/>
    </source>
</evidence>
<evidence type="ECO:0000256" key="3">
    <source>
        <dbReference type="ARBA" id="ARBA00022737"/>
    </source>
</evidence>
<feature type="compositionally biased region" description="Polar residues" evidence="8">
    <location>
        <begin position="1"/>
        <end position="11"/>
    </location>
</feature>
<keyword evidence="6 9" id="KW-0472">Membrane</keyword>
<feature type="repeat" description="ANK" evidence="7">
    <location>
        <begin position="136"/>
        <end position="168"/>
    </location>
</feature>
<evidence type="ECO:0000259" key="10">
    <source>
        <dbReference type="Pfam" id="PF13962"/>
    </source>
</evidence>
<feature type="transmembrane region" description="Helical" evidence="9">
    <location>
        <begin position="549"/>
        <end position="569"/>
    </location>
</feature>
<proteinExistence type="predicted"/>
<feature type="transmembrane region" description="Helical" evidence="9">
    <location>
        <begin position="507"/>
        <end position="529"/>
    </location>
</feature>
<dbReference type="Proteomes" id="UP001281410">
    <property type="component" value="Unassembled WGS sequence"/>
</dbReference>
<evidence type="ECO:0000256" key="9">
    <source>
        <dbReference type="SAM" id="Phobius"/>
    </source>
</evidence>
<dbReference type="PANTHER" id="PTHR24186:SF36">
    <property type="entry name" value="SERINE_THREONINE-PROTEIN PHOSPHATASE 6 REGULATORY ANKYRIN REPEAT SUBUNIT A-LIKE"/>
    <property type="match status" value="1"/>
</dbReference>
<name>A0AAD9ZSY9_9ROSI</name>
<comment type="subcellular location">
    <subcellularLocation>
        <location evidence="1">Membrane</location>
        <topology evidence="1">Multi-pass membrane protein</topology>
    </subcellularLocation>
</comment>
<evidence type="ECO:0000256" key="7">
    <source>
        <dbReference type="PROSITE-ProRule" id="PRU00023"/>
    </source>
</evidence>
<evidence type="ECO:0000256" key="2">
    <source>
        <dbReference type="ARBA" id="ARBA00022692"/>
    </source>
</evidence>
<evidence type="ECO:0000256" key="8">
    <source>
        <dbReference type="SAM" id="MobiDB-lite"/>
    </source>
</evidence>
<evidence type="ECO:0000256" key="6">
    <source>
        <dbReference type="ARBA" id="ARBA00023136"/>
    </source>
</evidence>
<feature type="repeat" description="ANK" evidence="7">
    <location>
        <begin position="220"/>
        <end position="241"/>
    </location>
</feature>
<dbReference type="PROSITE" id="PS50088">
    <property type="entry name" value="ANK_REPEAT"/>
    <property type="match status" value="4"/>
</dbReference>
<evidence type="ECO:0000256" key="5">
    <source>
        <dbReference type="ARBA" id="ARBA00023043"/>
    </source>
</evidence>
<accession>A0AAD9ZSY9</accession>
<dbReference type="SUPFAM" id="SSF48403">
    <property type="entry name" value="Ankyrin repeat"/>
    <property type="match status" value="1"/>
</dbReference>
<dbReference type="SMART" id="SM00248">
    <property type="entry name" value="ANK"/>
    <property type="match status" value="7"/>
</dbReference>
<feature type="repeat" description="ANK" evidence="7">
    <location>
        <begin position="288"/>
        <end position="311"/>
    </location>
</feature>
<keyword evidence="5 7" id="KW-0040">ANK repeat</keyword>
<dbReference type="Gene3D" id="1.25.40.20">
    <property type="entry name" value="Ankyrin repeat-containing domain"/>
    <property type="match status" value="1"/>
</dbReference>
<feature type="transmembrane region" description="Helical" evidence="9">
    <location>
        <begin position="590"/>
        <end position="610"/>
    </location>
</feature>
<dbReference type="Pfam" id="PF13962">
    <property type="entry name" value="PGG"/>
    <property type="match status" value="1"/>
</dbReference>
<gene>
    <name evidence="11" type="ORF">Dsin_029774</name>
</gene>
<dbReference type="Pfam" id="PF12796">
    <property type="entry name" value="Ank_2"/>
    <property type="match status" value="3"/>
</dbReference>
<feature type="transmembrane region" description="Helical" evidence="9">
    <location>
        <begin position="616"/>
        <end position="637"/>
    </location>
</feature>
<protein>
    <recommendedName>
        <fullName evidence="10">PGG domain-containing protein</fullName>
    </recommendedName>
</protein>
<dbReference type="PROSITE" id="PS50297">
    <property type="entry name" value="ANK_REP_REGION"/>
    <property type="match status" value="3"/>
</dbReference>